<proteinExistence type="inferred from homology"/>
<evidence type="ECO:0000259" key="10">
    <source>
        <dbReference type="Pfam" id="PF17171"/>
    </source>
</evidence>
<comment type="similarity">
    <text evidence="2">Belongs to the metaxin family.</text>
</comment>
<reference evidence="11 12" key="1">
    <citation type="journal article" date="2015" name="Genome Biol.">
        <title>Comparative genomics of Steinernema reveals deeply conserved gene regulatory networks.</title>
        <authorList>
            <person name="Dillman A.R."/>
            <person name="Macchietto M."/>
            <person name="Porter C.F."/>
            <person name="Rogers A."/>
            <person name="Williams B."/>
            <person name="Antoshechkin I."/>
            <person name="Lee M.M."/>
            <person name="Goodwin Z."/>
            <person name="Lu X."/>
            <person name="Lewis E.E."/>
            <person name="Goodrich-Blair H."/>
            <person name="Stock S.P."/>
            <person name="Adams B.J."/>
            <person name="Sternberg P.W."/>
            <person name="Mortazavi A."/>
        </authorList>
    </citation>
    <scope>NUCLEOTIDE SEQUENCE [LARGE SCALE GENOMIC DNA]</scope>
    <source>
        <strain evidence="11 12">ALL</strain>
    </source>
</reference>
<evidence type="ECO:0000313" key="11">
    <source>
        <dbReference type="EMBL" id="TKR92572.1"/>
    </source>
</evidence>
<keyword evidence="12" id="KW-1185">Reference proteome</keyword>
<keyword evidence="6" id="KW-0496">Mitochondrion</keyword>
<dbReference type="InterPro" id="IPR033468">
    <property type="entry name" value="Metaxin_GST"/>
</dbReference>
<dbReference type="SUPFAM" id="SSF47616">
    <property type="entry name" value="GST C-terminal domain-like"/>
    <property type="match status" value="1"/>
</dbReference>
<dbReference type="AlphaFoldDB" id="A0A4U5P8I3"/>
<sequence>MELQVWPSDFGLPSVDTDCLQFMACAKFCAAPINIVMASSPWKSTSGGYPVLTSGQETITNINHFVDFLRKSAQEVVLDGDSTVAERSSFDAYSSLLRKTIYPAQLQFMWLDKSNYGTVTHHWLSSKLPFPYNMFYMERRRRKAQNYIDALGRNESQILADAIQTINLLSAKLGDNKYFCGDKPCSLDALIFGHLAPFLKLPMPTDRLTLHLSACPNLVRFVESIISIYLPLSEDDLRNYDRQMWLQRKMKTQKEIESKKTHKEQKKSDEGEAGESDCSVRDTIIFIIGALTISLVFAVHSGIVSVSVEDEEEAVDID</sequence>
<dbReference type="Pfam" id="PF10568">
    <property type="entry name" value="Tom37"/>
    <property type="match status" value="1"/>
</dbReference>
<feature type="domain" description="Mitochondrial outer membrane transport complex Sam37/metaxin N-terminal" evidence="9">
    <location>
        <begin position="19"/>
        <end position="141"/>
    </location>
</feature>
<dbReference type="InterPro" id="IPR019564">
    <property type="entry name" value="Sam37/metaxin_N"/>
</dbReference>
<evidence type="ECO:0000256" key="3">
    <source>
        <dbReference type="ARBA" id="ARBA00022448"/>
    </source>
</evidence>
<evidence type="ECO:0000256" key="6">
    <source>
        <dbReference type="ARBA" id="ARBA00023128"/>
    </source>
</evidence>
<dbReference type="Proteomes" id="UP000298663">
    <property type="component" value="Unassembled WGS sequence"/>
</dbReference>
<evidence type="ECO:0000259" key="9">
    <source>
        <dbReference type="Pfam" id="PF10568"/>
    </source>
</evidence>
<dbReference type="OrthoDB" id="5835136at2759"/>
<dbReference type="InterPro" id="IPR050931">
    <property type="entry name" value="Mito_Protein_Transport_Metaxin"/>
</dbReference>
<accession>A0A4U5P8I3</accession>
<reference evidence="11 12" key="2">
    <citation type="journal article" date="2019" name="G3 (Bethesda)">
        <title>Hybrid Assembly of the Genome of the Entomopathogenic Nematode Steinernema carpocapsae Identifies the X-Chromosome.</title>
        <authorList>
            <person name="Serra L."/>
            <person name="Macchietto M."/>
            <person name="Macias-Munoz A."/>
            <person name="McGill C.J."/>
            <person name="Rodriguez I.M."/>
            <person name="Rodriguez B."/>
            <person name="Murad R."/>
            <person name="Mortazavi A."/>
        </authorList>
    </citation>
    <scope>NUCLEOTIDE SEQUENCE [LARGE SCALE GENOMIC DNA]</scope>
    <source>
        <strain evidence="11 12">ALL</strain>
    </source>
</reference>
<dbReference type="PANTHER" id="PTHR12289">
    <property type="entry name" value="METAXIN RELATED"/>
    <property type="match status" value="1"/>
</dbReference>
<evidence type="ECO:0000256" key="2">
    <source>
        <dbReference type="ARBA" id="ARBA00009170"/>
    </source>
</evidence>
<dbReference type="Pfam" id="PF17171">
    <property type="entry name" value="GST_C_6"/>
    <property type="match status" value="1"/>
</dbReference>
<evidence type="ECO:0000256" key="4">
    <source>
        <dbReference type="ARBA" id="ARBA00022787"/>
    </source>
</evidence>
<dbReference type="GO" id="GO:0015031">
    <property type="term" value="P:protein transport"/>
    <property type="evidence" value="ECO:0007669"/>
    <property type="project" value="UniProtKB-KW"/>
</dbReference>
<comment type="caution">
    <text evidence="11">The sequence shown here is derived from an EMBL/GenBank/DDBJ whole genome shotgun (WGS) entry which is preliminary data.</text>
</comment>
<keyword evidence="3" id="KW-0813">Transport</keyword>
<dbReference type="Gene3D" id="1.20.1050.10">
    <property type="match status" value="1"/>
</dbReference>
<keyword evidence="7" id="KW-0472">Membrane</keyword>
<evidence type="ECO:0008006" key="13">
    <source>
        <dbReference type="Google" id="ProtNLM"/>
    </source>
</evidence>
<gene>
    <name evidence="11" type="ORF">L596_007200</name>
</gene>
<evidence type="ECO:0000256" key="5">
    <source>
        <dbReference type="ARBA" id="ARBA00022927"/>
    </source>
</evidence>
<dbReference type="PANTHER" id="PTHR12289:SF41">
    <property type="entry name" value="FAILED AXON CONNECTIONS-RELATED"/>
    <property type="match status" value="1"/>
</dbReference>
<dbReference type="InterPro" id="IPR036282">
    <property type="entry name" value="Glutathione-S-Trfase_C_sf"/>
</dbReference>
<name>A0A4U5P8I3_STECR</name>
<feature type="region of interest" description="Disordered" evidence="8">
    <location>
        <begin position="256"/>
        <end position="275"/>
    </location>
</feature>
<evidence type="ECO:0000256" key="1">
    <source>
        <dbReference type="ARBA" id="ARBA00004294"/>
    </source>
</evidence>
<feature type="domain" description="Metaxin glutathione S-transferase" evidence="10">
    <location>
        <begin position="163"/>
        <end position="225"/>
    </location>
</feature>
<dbReference type="CDD" id="cd03078">
    <property type="entry name" value="GST_N_Metaxin1_like"/>
    <property type="match status" value="1"/>
</dbReference>
<comment type="subcellular location">
    <subcellularLocation>
        <location evidence="1">Mitochondrion outer membrane</location>
    </subcellularLocation>
</comment>
<evidence type="ECO:0000313" key="12">
    <source>
        <dbReference type="Proteomes" id="UP000298663"/>
    </source>
</evidence>
<dbReference type="GO" id="GO:0007005">
    <property type="term" value="P:mitochondrion organization"/>
    <property type="evidence" value="ECO:0007669"/>
    <property type="project" value="TreeGrafter"/>
</dbReference>
<evidence type="ECO:0000256" key="7">
    <source>
        <dbReference type="ARBA" id="ARBA00023136"/>
    </source>
</evidence>
<keyword evidence="4" id="KW-1000">Mitochondrion outer membrane</keyword>
<dbReference type="STRING" id="34508.A0A4U5P8I3"/>
<dbReference type="GO" id="GO:0001401">
    <property type="term" value="C:SAM complex"/>
    <property type="evidence" value="ECO:0007669"/>
    <property type="project" value="InterPro"/>
</dbReference>
<protein>
    <recommendedName>
        <fullName evidence="13">GST C-terminal domain-containing protein</fullName>
    </recommendedName>
</protein>
<dbReference type="EMBL" id="AZBU02000002">
    <property type="protein sequence ID" value="TKR92572.1"/>
    <property type="molecule type" value="Genomic_DNA"/>
</dbReference>
<organism evidence="11 12">
    <name type="scientific">Steinernema carpocapsae</name>
    <name type="common">Entomopathogenic nematode</name>
    <dbReference type="NCBI Taxonomy" id="34508"/>
    <lineage>
        <taxon>Eukaryota</taxon>
        <taxon>Metazoa</taxon>
        <taxon>Ecdysozoa</taxon>
        <taxon>Nematoda</taxon>
        <taxon>Chromadorea</taxon>
        <taxon>Rhabditida</taxon>
        <taxon>Tylenchina</taxon>
        <taxon>Panagrolaimomorpha</taxon>
        <taxon>Strongyloidoidea</taxon>
        <taxon>Steinernematidae</taxon>
        <taxon>Steinernema</taxon>
    </lineage>
</organism>
<keyword evidence="5" id="KW-0653">Protein transport</keyword>
<evidence type="ECO:0000256" key="8">
    <source>
        <dbReference type="SAM" id="MobiDB-lite"/>
    </source>
</evidence>